<accession>A0A820R272</accession>
<dbReference type="EMBL" id="CAJOAY010032181">
    <property type="protein sequence ID" value="CAF4430684.1"/>
    <property type="molecule type" value="Genomic_DNA"/>
</dbReference>
<proteinExistence type="predicted"/>
<comment type="caution">
    <text evidence="1">The sequence shown here is derived from an EMBL/GenBank/DDBJ whole genome shotgun (WGS) entry which is preliminary data.</text>
</comment>
<evidence type="ECO:0000313" key="2">
    <source>
        <dbReference type="Proteomes" id="UP000663881"/>
    </source>
</evidence>
<protein>
    <submittedName>
        <fullName evidence="1">Uncharacterized protein</fullName>
    </submittedName>
</protein>
<name>A0A820R272_9BILA</name>
<organism evidence="1 2">
    <name type="scientific">Adineta steineri</name>
    <dbReference type="NCBI Taxonomy" id="433720"/>
    <lineage>
        <taxon>Eukaryota</taxon>
        <taxon>Metazoa</taxon>
        <taxon>Spiralia</taxon>
        <taxon>Gnathifera</taxon>
        <taxon>Rotifera</taxon>
        <taxon>Eurotatoria</taxon>
        <taxon>Bdelloidea</taxon>
        <taxon>Adinetida</taxon>
        <taxon>Adinetidae</taxon>
        <taxon>Adineta</taxon>
    </lineage>
</organism>
<gene>
    <name evidence="1" type="ORF">OKA104_LOCUS53061</name>
</gene>
<feature type="non-terminal residue" evidence="1">
    <location>
        <position position="28"/>
    </location>
</feature>
<sequence>MAGNLIHVNNWFSKYEVDRAEQLHYPEF</sequence>
<dbReference type="AlphaFoldDB" id="A0A820R272"/>
<dbReference type="Proteomes" id="UP000663881">
    <property type="component" value="Unassembled WGS sequence"/>
</dbReference>
<evidence type="ECO:0000313" key="1">
    <source>
        <dbReference type="EMBL" id="CAF4430684.1"/>
    </source>
</evidence>
<reference evidence="1" key="1">
    <citation type="submission" date="2021-02" db="EMBL/GenBank/DDBJ databases">
        <authorList>
            <person name="Nowell W R."/>
        </authorList>
    </citation>
    <scope>NUCLEOTIDE SEQUENCE</scope>
</reference>